<evidence type="ECO:0000313" key="2">
    <source>
        <dbReference type="Proteomes" id="UP000195570"/>
    </source>
</evidence>
<organism evidence="1 2">
    <name type="scientific">Trypanosoma equiperdum</name>
    <dbReference type="NCBI Taxonomy" id="5694"/>
    <lineage>
        <taxon>Eukaryota</taxon>
        <taxon>Discoba</taxon>
        <taxon>Euglenozoa</taxon>
        <taxon>Kinetoplastea</taxon>
        <taxon>Metakinetoplastina</taxon>
        <taxon>Trypanosomatida</taxon>
        <taxon>Trypanosomatidae</taxon>
        <taxon>Trypanosoma</taxon>
    </lineage>
</organism>
<protein>
    <submittedName>
        <fullName evidence="1">Conserved protein</fullName>
    </submittedName>
</protein>
<comment type="caution">
    <text evidence="1">The sequence shown here is derived from an EMBL/GenBank/DDBJ whole genome shotgun (WGS) entry which is preliminary data.</text>
</comment>
<reference evidence="1" key="1">
    <citation type="submission" date="2016-09" db="EMBL/GenBank/DDBJ databases">
        <authorList>
            <person name="Hebert L."/>
            <person name="Moumen B."/>
        </authorList>
    </citation>
    <scope>NUCLEOTIDE SEQUENCE [LARGE SCALE GENOMIC DNA]</scope>
    <source>
        <strain evidence="1">OVI</strain>
    </source>
</reference>
<dbReference type="AlphaFoldDB" id="A0A1G4IDK5"/>
<sequence>MERLMEGSENVKEALLQCIAKSDTCAADGVLPLLRTFSRPVSKTPFFDVQVETEHAWPSSNLLNGGGRCKVHYRNGAHLVSSGNRLLVVRQDNHFYFPPWGSLIQDAYIQRCGADKRSLIIVGLANGIHAALLQEESPPVVLDDIFIETGRSVEKIVSFENGKLTLCYGNAQVESCRLVFRGDKVSEMVLSLNQRPRRIYDAVISLWDTKRYQDSAYDPYRGNLFVLSNTDLAVWKRTLTGEFVVAGSVAVLRNTVTVLASFETSHHAVLIAADGGRQPVLLDEAPAAGGGTACVNVRLASSRPLPSGLHVEDIRFACRDTNGTTLLYDALTHLLILITTNCAVYEGVYDEMELVSTFQLDGPITGIGYVSESVRFGTSFVVYGGSGIQCRIGALPIGLVTANLLKLGNPHDEIFSSLLKLGGRRGMEALVGANLAGVPAETLAPLLGQFLHPFPQSNNMRVAPGAEGLLYLVHRQIVVAERLWTSPFSWDLALRLEGAVKLMEEWRGSIESLLRLNGWLDYPVQHMGLVWQGFVVSSPQAFTTRTAINTQALFLYTLLKGLGDACIICKLYCMLLTACGEEALSMASSIGNQMGLEHIVWRCDTDAIISEFCTTALACNGANTLAQLEAMKHALPVKAQHAISVHSLIMKGNADEALTYACDNIVSLRDEQMVSYVEERLNVAFPDHMVPIRLLLCWLRHDKSSIGELLSLLEQNTADGSPEQVKRCLRLVMQAAARSPALSRDVVHWIVGHALEDDRLMCFAEIIEEYIDDLGEPQTLPALFYSCWKDRLRCPQVAARGFGDIAKSKQRVLLSTRLRCINLALEYGPTDSDRLTYVLLLVQDELVKVIERTGQSFNYNSSSKLPRQETQSHVDELRHFYVVESRLFELAGVYRRNGGAKVQMDILKMHPETPERVTVQVLHDLLASLVHEGGQGASEAVRCIVREYYGGYAAGLPLLPFVTFLVHNREDPGTIVDTLRSSGVPAAVVFDTFLHCLDDRCDDTVLTKSGVITALTAAVTNMVGEGRSVYATYLLERIHKLLENEHQIALLRRSDVEQLQNAEAAMMRFVSSSQSVS</sequence>
<gene>
    <name evidence="1" type="ORF">TEOVI_000184800</name>
</gene>
<dbReference type="GeneID" id="92375788"/>
<accession>A0A1G4IDK5</accession>
<evidence type="ECO:0000313" key="1">
    <source>
        <dbReference type="EMBL" id="SCU70275.1"/>
    </source>
</evidence>
<dbReference type="VEuPathDB" id="TriTrypDB:TEOVI_000184800"/>
<keyword evidence="2" id="KW-1185">Reference proteome</keyword>
<dbReference type="EMBL" id="CZPT02001405">
    <property type="protein sequence ID" value="SCU70275.1"/>
    <property type="molecule type" value="Genomic_DNA"/>
</dbReference>
<proteinExistence type="predicted"/>
<name>A0A1G4IDK5_TRYEQ</name>
<dbReference type="RefSeq" id="XP_067081118.1">
    <property type="nucleotide sequence ID" value="XM_067225017.1"/>
</dbReference>
<dbReference type="Proteomes" id="UP000195570">
    <property type="component" value="Unassembled WGS sequence"/>
</dbReference>